<dbReference type="Proteomes" id="UP000272888">
    <property type="component" value="Unassembled WGS sequence"/>
</dbReference>
<evidence type="ECO:0000313" key="2">
    <source>
        <dbReference type="Proteomes" id="UP000272888"/>
    </source>
</evidence>
<reference evidence="2" key="1">
    <citation type="submission" date="2018-09" db="EMBL/GenBank/DDBJ databases">
        <authorList>
            <person name="Livingstone P.G."/>
            <person name="Whitworth D.E."/>
        </authorList>
    </citation>
    <scope>NUCLEOTIDE SEQUENCE [LARGE SCALE GENOMIC DNA]</scope>
    <source>
        <strain evidence="2">CA051B</strain>
    </source>
</reference>
<proteinExistence type="predicted"/>
<name>A0A3A8NL31_9BACT</name>
<comment type="caution">
    <text evidence="1">The sequence shown here is derived from an EMBL/GenBank/DDBJ whole genome shotgun (WGS) entry which is preliminary data.</text>
</comment>
<accession>A0A3A8NL31</accession>
<keyword evidence="2" id="KW-1185">Reference proteome</keyword>
<evidence type="ECO:0000313" key="1">
    <source>
        <dbReference type="EMBL" id="RKH45116.1"/>
    </source>
</evidence>
<sequence length="93" mass="10014">MSVFGATVSFNSYGDNFTVRDTAADGRSAVAHIYNYNTGNYSFCWNNSGNGTSVTCNRDFAEGILIRFRACTGESRTGQLVNCSAWTTASTAN</sequence>
<gene>
    <name evidence="1" type="ORF">D7V93_35715</name>
</gene>
<organism evidence="1 2">
    <name type="scientific">Corallococcus llansteffanensis</name>
    <dbReference type="NCBI Taxonomy" id="2316731"/>
    <lineage>
        <taxon>Bacteria</taxon>
        <taxon>Pseudomonadati</taxon>
        <taxon>Myxococcota</taxon>
        <taxon>Myxococcia</taxon>
        <taxon>Myxococcales</taxon>
        <taxon>Cystobacterineae</taxon>
        <taxon>Myxococcaceae</taxon>
        <taxon>Corallococcus</taxon>
    </lineage>
</organism>
<dbReference type="AlphaFoldDB" id="A0A3A8NL31"/>
<protein>
    <submittedName>
        <fullName evidence="1">Uncharacterized protein</fullName>
    </submittedName>
</protein>
<dbReference type="EMBL" id="RAWB01000583">
    <property type="protein sequence ID" value="RKH45116.1"/>
    <property type="molecule type" value="Genomic_DNA"/>
</dbReference>